<evidence type="ECO:0000313" key="8">
    <source>
        <dbReference type="Proteomes" id="UP001169862"/>
    </source>
</evidence>
<dbReference type="Proteomes" id="UP001169862">
    <property type="component" value="Unassembled WGS sequence"/>
</dbReference>
<feature type="modified residue" description="N6-carboxylysine" evidence="5">
    <location>
        <position position="154"/>
    </location>
</feature>
<dbReference type="GO" id="GO:0004157">
    <property type="term" value="F:dihydropyrimidinase activity"/>
    <property type="evidence" value="ECO:0007669"/>
    <property type="project" value="UniProtKB-EC"/>
</dbReference>
<dbReference type="InterPro" id="IPR006680">
    <property type="entry name" value="Amidohydro-rel"/>
</dbReference>
<dbReference type="EC" id="3.5.2.2" evidence="7"/>
<comment type="caution">
    <text evidence="7">The sequence shown here is derived from an EMBL/GenBank/DDBJ whole genome shotgun (WGS) entry which is preliminary data.</text>
</comment>
<evidence type="ECO:0000256" key="5">
    <source>
        <dbReference type="PIRSR" id="PIRSR611778-50"/>
    </source>
</evidence>
<keyword evidence="4 7" id="KW-0378">Hydrolase</keyword>
<evidence type="ECO:0000313" key="7">
    <source>
        <dbReference type="EMBL" id="MDO6453532.1"/>
    </source>
</evidence>
<comment type="similarity">
    <text evidence="2">Belongs to the metallo-dependent hydrolases superfamily. Hydantoinase/dihydropyrimidinase family.</text>
</comment>
<dbReference type="NCBIfam" id="NF009941">
    <property type="entry name" value="PRK13404.1"/>
    <property type="match status" value="1"/>
</dbReference>
<dbReference type="InterPro" id="IPR011778">
    <property type="entry name" value="Hydantoinase/dihydroPyrase"/>
</dbReference>
<dbReference type="Gene3D" id="3.20.20.140">
    <property type="entry name" value="Metal-dependent hydrolases"/>
    <property type="match status" value="1"/>
</dbReference>
<protein>
    <submittedName>
        <fullName evidence="7">Dihydropyrimidinase</fullName>
        <ecNumber evidence="7">3.5.2.2</ecNumber>
    </submittedName>
</protein>
<dbReference type="GO" id="GO:0005829">
    <property type="term" value="C:cytosol"/>
    <property type="evidence" value="ECO:0007669"/>
    <property type="project" value="TreeGrafter"/>
</dbReference>
<gene>
    <name evidence="7" type="primary">hydA</name>
    <name evidence="7" type="ORF">Q4490_08140</name>
</gene>
<comment type="PTM">
    <text evidence="5">Carbamylation allows a single lysine to coordinate two divalent metal cations.</text>
</comment>
<dbReference type="EMBL" id="JAUOPG010000004">
    <property type="protein sequence ID" value="MDO6453532.1"/>
    <property type="molecule type" value="Genomic_DNA"/>
</dbReference>
<dbReference type="RefSeq" id="WP_303496215.1">
    <property type="nucleotide sequence ID" value="NZ_JAUOPG010000004.1"/>
</dbReference>
<dbReference type="GO" id="GO:0046872">
    <property type="term" value="F:metal ion binding"/>
    <property type="evidence" value="ECO:0007669"/>
    <property type="project" value="UniProtKB-KW"/>
</dbReference>
<comment type="cofactor">
    <cofactor evidence="1">
        <name>Zn(2+)</name>
        <dbReference type="ChEBI" id="CHEBI:29105"/>
    </cofactor>
</comment>
<sequence length="479" mass="52067">MSKLFDCVIRNAHCATAADIFDADIGIKEGVITALGKGLSEGETEIDAKGRWVLPGGIDGHCHFDQPTNDGTVMADDFLSGTRSAACGGTTTVIPFALQQKGQSLKAAVADYHERAGQKAVIDYAFHMIVSDATETVLSEELPALISQGYTSFKIYMTYDDLKLGDREIIDVLSVAREEGAMVMIHAENADCIAWLTERLLKAGKTAPKYHAESRPMLVEREATHRAIAFAELVDVPILIVHVSGREAVEQIRWAQGQGLRVYGETCPQYLFLTAEDLGLDDDMEGAKCICSPPPRDKGNQQVIWNALESGTFQVFSSDHAPFRFAGNDGKLATGETPSFDQIANGIPGVETRLALLFSHGVNTGRMDINQFVGLTSTNVAKMYGLYPRKGSIAVGADADLVIWDTDTARSISNDQLHHNVDYTPYEGIKVNAWPATTMSRGRIVWQDGRYLGTPGMGQFLPCDRPTPAKPKVTAPDPL</sequence>
<organism evidence="7 8">
    <name type="scientific">Neptunomonas phycophila</name>
    <dbReference type="NCBI Taxonomy" id="1572645"/>
    <lineage>
        <taxon>Bacteria</taxon>
        <taxon>Pseudomonadati</taxon>
        <taxon>Pseudomonadota</taxon>
        <taxon>Gammaproteobacteria</taxon>
        <taxon>Oceanospirillales</taxon>
        <taxon>Oceanospirillaceae</taxon>
        <taxon>Neptunomonas</taxon>
    </lineage>
</organism>
<accession>A0AAW7XKE9</accession>
<name>A0AAW7XKE9_9GAMM</name>
<dbReference type="Pfam" id="PF01979">
    <property type="entry name" value="Amidohydro_1"/>
    <property type="match status" value="1"/>
</dbReference>
<reference evidence="7" key="1">
    <citation type="submission" date="2023-07" db="EMBL/GenBank/DDBJ databases">
        <title>Genome content predicts the carbon catabolic preferences of heterotrophic bacteria.</title>
        <authorList>
            <person name="Gralka M."/>
        </authorList>
    </citation>
    <scope>NUCLEOTIDE SEQUENCE</scope>
    <source>
        <strain evidence="7">I2M16</strain>
    </source>
</reference>
<dbReference type="CDD" id="cd01314">
    <property type="entry name" value="D-HYD"/>
    <property type="match status" value="1"/>
</dbReference>
<feature type="domain" description="Amidohydrolase-related" evidence="6">
    <location>
        <begin position="52"/>
        <end position="445"/>
    </location>
</feature>
<dbReference type="InterPro" id="IPR032466">
    <property type="entry name" value="Metal_Hydrolase"/>
</dbReference>
<proteinExistence type="inferred from homology"/>
<dbReference type="AlphaFoldDB" id="A0AAW7XKE9"/>
<dbReference type="InterPro" id="IPR050378">
    <property type="entry name" value="Metallo-dep_Hydrolases_sf"/>
</dbReference>
<dbReference type="InterPro" id="IPR011059">
    <property type="entry name" value="Metal-dep_hydrolase_composite"/>
</dbReference>
<dbReference type="SUPFAM" id="SSF51338">
    <property type="entry name" value="Composite domain of metallo-dependent hydrolases"/>
    <property type="match status" value="2"/>
</dbReference>
<evidence type="ECO:0000259" key="6">
    <source>
        <dbReference type="Pfam" id="PF01979"/>
    </source>
</evidence>
<dbReference type="Gene3D" id="2.30.40.10">
    <property type="entry name" value="Urease, subunit C, domain 1"/>
    <property type="match status" value="1"/>
</dbReference>
<evidence type="ECO:0000256" key="2">
    <source>
        <dbReference type="ARBA" id="ARBA00008829"/>
    </source>
</evidence>
<dbReference type="SUPFAM" id="SSF51556">
    <property type="entry name" value="Metallo-dependent hydrolases"/>
    <property type="match status" value="1"/>
</dbReference>
<dbReference type="FunFam" id="3.20.20.140:FF:000174">
    <property type="entry name" value="Dihydropyrimidinase-related protein 2"/>
    <property type="match status" value="1"/>
</dbReference>
<evidence type="ECO:0000256" key="3">
    <source>
        <dbReference type="ARBA" id="ARBA00022723"/>
    </source>
</evidence>
<dbReference type="PANTHER" id="PTHR11647">
    <property type="entry name" value="HYDRANTOINASE/DIHYDROPYRIMIDINASE FAMILY MEMBER"/>
    <property type="match status" value="1"/>
</dbReference>
<dbReference type="PANTHER" id="PTHR11647:SF1">
    <property type="entry name" value="COLLAPSIN RESPONSE MEDIATOR PROTEIN"/>
    <property type="match status" value="1"/>
</dbReference>
<evidence type="ECO:0000256" key="1">
    <source>
        <dbReference type="ARBA" id="ARBA00001947"/>
    </source>
</evidence>
<dbReference type="NCBIfam" id="TIGR02033">
    <property type="entry name" value="D-hydantoinase"/>
    <property type="match status" value="1"/>
</dbReference>
<evidence type="ECO:0000256" key="4">
    <source>
        <dbReference type="ARBA" id="ARBA00022801"/>
    </source>
</evidence>
<keyword evidence="3" id="KW-0479">Metal-binding</keyword>